<dbReference type="EMBL" id="MU001886">
    <property type="protein sequence ID" value="KAF2794569.1"/>
    <property type="molecule type" value="Genomic_DNA"/>
</dbReference>
<feature type="region of interest" description="Disordered" evidence="6">
    <location>
        <begin position="68"/>
        <end position="101"/>
    </location>
</feature>
<evidence type="ECO:0000256" key="6">
    <source>
        <dbReference type="SAM" id="MobiDB-lite"/>
    </source>
</evidence>
<name>A0A6A6XDK0_9PLEO</name>
<keyword evidence="1" id="KW-0645">Protease</keyword>
<evidence type="ECO:0000256" key="1">
    <source>
        <dbReference type="ARBA" id="ARBA00022670"/>
    </source>
</evidence>
<dbReference type="SUPFAM" id="SSF55486">
    <property type="entry name" value="Metalloproteases ('zincins'), catalytic domain"/>
    <property type="match status" value="1"/>
</dbReference>
<accession>A0A6A6XDK0</accession>
<evidence type="ECO:0000256" key="5">
    <source>
        <dbReference type="ARBA" id="ARBA00023049"/>
    </source>
</evidence>
<evidence type="ECO:0000313" key="10">
    <source>
        <dbReference type="Proteomes" id="UP000799757"/>
    </source>
</evidence>
<evidence type="ECO:0000259" key="7">
    <source>
        <dbReference type="Pfam" id="PF01447"/>
    </source>
</evidence>
<dbReference type="PANTHER" id="PTHR43579:SF1">
    <property type="entry name" value="NEUTRAL METALLOPROTEINASE"/>
    <property type="match status" value="1"/>
</dbReference>
<reference evidence="9" key="1">
    <citation type="journal article" date="2020" name="Stud. Mycol.">
        <title>101 Dothideomycetes genomes: a test case for predicting lifestyles and emergence of pathogens.</title>
        <authorList>
            <person name="Haridas S."/>
            <person name="Albert R."/>
            <person name="Binder M."/>
            <person name="Bloem J."/>
            <person name="Labutti K."/>
            <person name="Salamov A."/>
            <person name="Andreopoulos B."/>
            <person name="Baker S."/>
            <person name="Barry K."/>
            <person name="Bills G."/>
            <person name="Bluhm B."/>
            <person name="Cannon C."/>
            <person name="Castanera R."/>
            <person name="Culley D."/>
            <person name="Daum C."/>
            <person name="Ezra D."/>
            <person name="Gonzalez J."/>
            <person name="Henrissat B."/>
            <person name="Kuo A."/>
            <person name="Liang C."/>
            <person name="Lipzen A."/>
            <person name="Lutzoni F."/>
            <person name="Magnuson J."/>
            <person name="Mondo S."/>
            <person name="Nolan M."/>
            <person name="Ohm R."/>
            <person name="Pangilinan J."/>
            <person name="Park H.-J."/>
            <person name="Ramirez L."/>
            <person name="Alfaro M."/>
            <person name="Sun H."/>
            <person name="Tritt A."/>
            <person name="Yoshinaga Y."/>
            <person name="Zwiers L.-H."/>
            <person name="Turgeon B."/>
            <person name="Goodwin S."/>
            <person name="Spatafora J."/>
            <person name="Crous P."/>
            <person name="Grigoriev I."/>
        </authorList>
    </citation>
    <scope>NUCLEOTIDE SEQUENCE</scope>
    <source>
        <strain evidence="9">CBS 109.77</strain>
    </source>
</reference>
<dbReference type="InterPro" id="IPR013856">
    <property type="entry name" value="Peptidase_M4_domain"/>
</dbReference>
<organism evidence="9 10">
    <name type="scientific">Melanomma pulvis-pyrius CBS 109.77</name>
    <dbReference type="NCBI Taxonomy" id="1314802"/>
    <lineage>
        <taxon>Eukaryota</taxon>
        <taxon>Fungi</taxon>
        <taxon>Dikarya</taxon>
        <taxon>Ascomycota</taxon>
        <taxon>Pezizomycotina</taxon>
        <taxon>Dothideomycetes</taxon>
        <taxon>Pleosporomycetidae</taxon>
        <taxon>Pleosporales</taxon>
        <taxon>Melanommataceae</taxon>
        <taxon>Melanomma</taxon>
    </lineage>
</organism>
<keyword evidence="10" id="KW-1185">Reference proteome</keyword>
<dbReference type="AlphaFoldDB" id="A0A6A6XDK0"/>
<proteinExistence type="predicted"/>
<dbReference type="GO" id="GO:0004222">
    <property type="term" value="F:metalloendopeptidase activity"/>
    <property type="evidence" value="ECO:0007669"/>
    <property type="project" value="InterPro"/>
</dbReference>
<feature type="domain" description="Peptidase M4 C-terminal" evidence="8">
    <location>
        <begin position="242"/>
        <end position="401"/>
    </location>
</feature>
<dbReference type="Gene3D" id="1.10.390.10">
    <property type="entry name" value="Neutral Protease Domain 2"/>
    <property type="match status" value="1"/>
</dbReference>
<dbReference type="PANTHER" id="PTHR43579">
    <property type="match status" value="1"/>
</dbReference>
<keyword evidence="3" id="KW-0378">Hydrolase</keyword>
<feature type="domain" description="Peptidase M4" evidence="7">
    <location>
        <begin position="162"/>
        <end position="231"/>
    </location>
</feature>
<protein>
    <submittedName>
        <fullName evidence="9">Zincin</fullName>
    </submittedName>
</protein>
<dbReference type="Gene3D" id="3.10.170.10">
    <property type="match status" value="1"/>
</dbReference>
<keyword evidence="5" id="KW-0482">Metalloprotease</keyword>
<dbReference type="InterPro" id="IPR052759">
    <property type="entry name" value="Metalloprotease_M4"/>
</dbReference>
<dbReference type="Proteomes" id="UP000799757">
    <property type="component" value="Unassembled WGS sequence"/>
</dbReference>
<sequence>MSFPLISSHDMRLWLQWPALRDEDREQLKAHIAALEALELEPEEESEELVTPIEQRFAIGDIIAESGLYTPPMTKDSPRKRERSEGEELSPSKRPNMRGGATSLNRAIYDHGNATIVDSNGKTIPDGTALPGVLRRKESEPPVSIVGHEIANTLYDNIDIIAKFFHEAFSYDIMTGFSKIPASYKYGKDVINAYWLGDKDQAVFGDGSSTIYNCVTGDLSLVCHEICHGIIRHRCDFTMSNSGESGGLWEAFADVLAIMIIQRHTKRKDFWLICEHLFAPPTKARGFRDLQAPGTAFNYVNDKGETITDASLDHYSKIGSKSEKYPISTVVSHAFYQSVCASKRPSWETVGPVWWESITTLNNSNKKMKIQEFATLTARMSAHGGAGARMAIQLGWKKIGINV</sequence>
<evidence type="ECO:0000259" key="8">
    <source>
        <dbReference type="Pfam" id="PF02868"/>
    </source>
</evidence>
<feature type="compositionally biased region" description="Basic and acidic residues" evidence="6">
    <location>
        <begin position="76"/>
        <end position="86"/>
    </location>
</feature>
<evidence type="ECO:0000256" key="4">
    <source>
        <dbReference type="ARBA" id="ARBA00022833"/>
    </source>
</evidence>
<evidence type="ECO:0000313" key="9">
    <source>
        <dbReference type="EMBL" id="KAF2794569.1"/>
    </source>
</evidence>
<gene>
    <name evidence="9" type="ORF">K505DRAFT_360950</name>
</gene>
<dbReference type="InterPro" id="IPR027268">
    <property type="entry name" value="Peptidase_M4/M1_CTD_sf"/>
</dbReference>
<dbReference type="Pfam" id="PF01447">
    <property type="entry name" value="Peptidase_M4"/>
    <property type="match status" value="1"/>
</dbReference>
<dbReference type="GO" id="GO:0006508">
    <property type="term" value="P:proteolysis"/>
    <property type="evidence" value="ECO:0007669"/>
    <property type="project" value="UniProtKB-KW"/>
</dbReference>
<evidence type="ECO:0000256" key="3">
    <source>
        <dbReference type="ARBA" id="ARBA00022801"/>
    </source>
</evidence>
<dbReference type="GO" id="GO:0046872">
    <property type="term" value="F:metal ion binding"/>
    <property type="evidence" value="ECO:0007669"/>
    <property type="project" value="UniProtKB-KW"/>
</dbReference>
<keyword evidence="2" id="KW-0479">Metal-binding</keyword>
<evidence type="ECO:0000256" key="2">
    <source>
        <dbReference type="ARBA" id="ARBA00022723"/>
    </source>
</evidence>
<dbReference type="InterPro" id="IPR001570">
    <property type="entry name" value="Peptidase_M4_C_domain"/>
</dbReference>
<keyword evidence="4" id="KW-0862">Zinc</keyword>
<dbReference type="Pfam" id="PF02868">
    <property type="entry name" value="Peptidase_M4_C"/>
    <property type="match status" value="1"/>
</dbReference>
<dbReference type="OrthoDB" id="5332336at2759"/>